<dbReference type="EC" id="3.1.4.11" evidence="1 8"/>
<dbReference type="Pfam" id="PF09279">
    <property type="entry name" value="EF-hand_like"/>
    <property type="match status" value="1"/>
</dbReference>
<dbReference type="GO" id="GO:0048015">
    <property type="term" value="P:phosphatidylinositol-mediated signaling"/>
    <property type="evidence" value="ECO:0007669"/>
    <property type="project" value="TreeGrafter"/>
</dbReference>
<sequence length="1519" mass="172949">MASPRISWDVKVPDLLRNGTLLTRWEEEPSSAQTLSFSVDKFGFYLAWREEDKEGNVMDLCHVSEVRPGGVPKDGKFRETLQSDGEGSLEERSFTLVSGTTLVDVSYIHYTAPSCKIAEREEGALCVELLAVLFPPIPILRFPLCISVTDACLLGLWVEGLTPLLHNLKLYNASILTQLLKLICKCLNVGKLYEQRVLEGLEAMKLPFSRHDELDYASFTFEQFYQLYLKVCARLEIEHLCTKWGGGRAPYLNVNQLVNFLNHEQRDPRLNEILYPYYNKEKALSLIWKYEKSLDNLQRDRITVNGLTRYLLSDDNLLMMPNRVEMYEDMTQPLSHYFINSSHNTYLVGRQFGGKSSVEMYRQCLLAGCRCIELDCWDGPNDEPMITHGKAMCTNILFKDVIEAIRDSAFVTSEYPVILSFENHCSKQQQAKMATICVEIFGDMLLTLPLESHPLEEGRPLPSPSHLKGKIIIKNKKLKPEQECEEFSDYEPSEISGFRSGSIKETAIIDDEIEEEGVEVQESDNDDPRERSVSYEEFNKIMASSEIVCNDLLQGSNLNATEEVPPNYEGQEVTLEDIAQYSSVSEYSNFLLSKIFHDAGFNGMTKGLDSTLAVPYNGKNFLEIQGLENLADNSSSESESTRSSRASEELSNGHRVSRISVTSTLSAVSDGSSDNDSVTPTVTVTNSGKTSYEFPSSKEENLAKPYRTNGVLESIQEVSDTVSDNNGFRHLDDLEHTSLRRKPFCVESEAEEFDLKKGKTSSSQFNGRVDNKRTHTLVHAMNSCSSTRSSNDFSYDPRRKESTVSTQSGESNNADDEEERDVLGDIKKREEKLSAYGSSLRLNTLGYNKKNSRAASLTPEDLEALRQFSTTGNIHPLLSALVNYIHPVPFNGFDEAEKKNLSYNISSFNESTGFGLLKASPVEFVRYNKRQLSRIYPKGSRVDSSNYMPQVFWNVGCQMVSLNLQTSDLAFQLNQGKFEYNKRCGYLLKPDLMSRSDRHFDPFTESVIDGTVAASVRVKVISGQFLSDKKISTSVEVDMYGLPTDTLRKKYKTKYVPNNGMNPVYDDEEFVFRRVVLPELALLRFAVVDDNDKLIAQRVVPLDGLQSGFRHISLRTENNMLLPLSALFCQISLKTYIPEKYTAIVDELSEPIKYQSAADKRAAQMTVFGIDEMEEEKDDSNLPAFMKKSSSSPSIARLKSTSLISINNVGVSTSPQRTRESVVTLSGARSSSELALIESNLPKKHDEKFSPIIVDELRKDKSFIKVLKRHQKENEVLLKKYTKERSVMQREHTAQLEKLITNYEKIKVNAIRSFERALKRSGDERSEELRKVHDSKLLYLNKTQTDKAKEKLSQQTEEWTNMINRQVEEEIGVFEQQAEMQLETLKKVMDTAHDSQIKELLARHDKESSELMKKQTRQSIDSAKEILLDKKQSKEERDGRQKELDKHNMKQFADERQRLKNRQERELEELKNQHKEEKKNVEVEFQKVMSANMDEIKTNGEKCRRAIHTAFQTILPTHH</sequence>
<dbReference type="PANTHER" id="PTHR10336:SF36">
    <property type="entry name" value="1-PHOSPHATIDYLINOSITOL 4,5-BISPHOSPHATE PHOSPHODIESTERASE BETA-4"/>
    <property type="match status" value="1"/>
</dbReference>
<dbReference type="PRINTS" id="PR00390">
    <property type="entry name" value="PHPHLIPASEC"/>
</dbReference>
<dbReference type="SUPFAM" id="SSF49562">
    <property type="entry name" value="C2 domain (Calcium/lipid-binding domain, CaLB)"/>
    <property type="match status" value="1"/>
</dbReference>
<name>A0AAD9QG39_ACRCE</name>
<keyword evidence="2 8" id="KW-0378">Hydrolase</keyword>
<feature type="domain" description="PI-PLC Y-box" evidence="11">
    <location>
        <begin position="878"/>
        <end position="993"/>
    </location>
</feature>
<evidence type="ECO:0000256" key="7">
    <source>
        <dbReference type="PIRSR" id="PIRSR000956-2"/>
    </source>
</evidence>
<dbReference type="Gene3D" id="1.10.238.10">
    <property type="entry name" value="EF-hand"/>
    <property type="match status" value="1"/>
</dbReference>
<feature type="region of interest" description="Disordered" evidence="9">
    <location>
        <begin position="632"/>
        <end position="699"/>
    </location>
</feature>
<comment type="cofactor">
    <cofactor evidence="7">
        <name>Ca(2+)</name>
        <dbReference type="ChEBI" id="CHEBI:29108"/>
    </cofactor>
    <text evidence="7">Binds 1 Ca(2+) ion per subunit.</text>
</comment>
<dbReference type="Gene3D" id="2.60.40.150">
    <property type="entry name" value="C2 domain"/>
    <property type="match status" value="1"/>
</dbReference>
<evidence type="ECO:0000256" key="8">
    <source>
        <dbReference type="RuleBase" id="RU361133"/>
    </source>
</evidence>
<evidence type="ECO:0000259" key="11">
    <source>
        <dbReference type="PROSITE" id="PS50008"/>
    </source>
</evidence>
<dbReference type="CDD" id="cd16200">
    <property type="entry name" value="EFh_PI-PLCbeta"/>
    <property type="match status" value="1"/>
</dbReference>
<feature type="binding site" evidence="7">
    <location>
        <position position="375"/>
    </location>
    <ligand>
        <name>Ca(2+)</name>
        <dbReference type="ChEBI" id="CHEBI:29108"/>
    </ligand>
</feature>
<dbReference type="SMART" id="SM00149">
    <property type="entry name" value="PLCYc"/>
    <property type="match status" value="1"/>
</dbReference>
<feature type="region of interest" description="Disordered" evidence="9">
    <location>
        <begin position="1429"/>
        <end position="1454"/>
    </location>
</feature>
<evidence type="ECO:0000256" key="9">
    <source>
        <dbReference type="SAM" id="MobiDB-lite"/>
    </source>
</evidence>
<feature type="binding site" evidence="7">
    <location>
        <position position="344"/>
    </location>
    <ligand>
        <name>Ca(2+)</name>
        <dbReference type="ChEBI" id="CHEBI:29108"/>
    </ligand>
</feature>
<dbReference type="GO" id="GO:0004435">
    <property type="term" value="F:phosphatidylinositol-4,5-bisphosphate phospholipase C activity"/>
    <property type="evidence" value="ECO:0007669"/>
    <property type="project" value="UniProtKB-EC"/>
</dbReference>
<evidence type="ECO:0000256" key="1">
    <source>
        <dbReference type="ARBA" id="ARBA00012368"/>
    </source>
</evidence>
<keyword evidence="4 8" id="KW-0443">Lipid metabolism</keyword>
<protein>
    <recommendedName>
        <fullName evidence="1 8">Phosphoinositide phospholipase C</fullName>
        <ecNumber evidence="1 8">3.1.4.11</ecNumber>
    </recommendedName>
</protein>
<dbReference type="SUPFAM" id="SSF50729">
    <property type="entry name" value="PH domain-like"/>
    <property type="match status" value="1"/>
</dbReference>
<evidence type="ECO:0000256" key="6">
    <source>
        <dbReference type="PIRSR" id="PIRSR000956-1"/>
    </source>
</evidence>
<comment type="caution">
    <text evidence="12">The sequence shown here is derived from an EMBL/GenBank/DDBJ whole genome shotgun (WGS) entry which is preliminary data.</text>
</comment>
<comment type="catalytic activity">
    <reaction evidence="8">
        <text>a 1,2-diacyl-sn-glycero-3-phospho-(1D-myo-inositol-4,5-bisphosphate) + H2O = 1D-myo-inositol 1,4,5-trisphosphate + a 1,2-diacyl-sn-glycerol + H(+)</text>
        <dbReference type="Rhea" id="RHEA:33179"/>
        <dbReference type="ChEBI" id="CHEBI:15377"/>
        <dbReference type="ChEBI" id="CHEBI:15378"/>
        <dbReference type="ChEBI" id="CHEBI:17815"/>
        <dbReference type="ChEBI" id="CHEBI:58456"/>
        <dbReference type="ChEBI" id="CHEBI:203600"/>
        <dbReference type="EC" id="3.1.4.11"/>
    </reaction>
</comment>
<dbReference type="SUPFAM" id="SSF51695">
    <property type="entry name" value="PLC-like phosphodiesterases"/>
    <property type="match status" value="1"/>
</dbReference>
<gene>
    <name evidence="12" type="ORF">P5673_016874</name>
</gene>
<dbReference type="InterPro" id="IPR017946">
    <property type="entry name" value="PLC-like_Pdiesterase_TIM-brl"/>
</dbReference>
<dbReference type="SMART" id="SM00239">
    <property type="entry name" value="C2"/>
    <property type="match status" value="1"/>
</dbReference>
<accession>A0AAD9QG39</accession>
<feature type="compositionally biased region" description="Basic and acidic residues" evidence="9">
    <location>
        <begin position="639"/>
        <end position="652"/>
    </location>
</feature>
<evidence type="ECO:0000256" key="4">
    <source>
        <dbReference type="ARBA" id="ARBA00023098"/>
    </source>
</evidence>
<dbReference type="Pfam" id="PF00387">
    <property type="entry name" value="PI-PLC-Y"/>
    <property type="match status" value="1"/>
</dbReference>
<keyword evidence="7" id="KW-0479">Metal-binding</keyword>
<feature type="binding site" evidence="7">
    <location>
        <position position="373"/>
    </location>
    <ligand>
        <name>Ca(2+)</name>
        <dbReference type="ChEBI" id="CHEBI:29108"/>
    </ligand>
</feature>
<dbReference type="Gene3D" id="1.20.1230.10">
    <property type="entry name" value="Phospholipase C beta, distal C-terminal domain"/>
    <property type="match status" value="1"/>
</dbReference>
<dbReference type="PROSITE" id="PS50004">
    <property type="entry name" value="C2"/>
    <property type="match status" value="1"/>
</dbReference>
<dbReference type="InterPro" id="IPR042531">
    <property type="entry name" value="PLC-beta_C_sf"/>
</dbReference>
<dbReference type="Pfam" id="PF00388">
    <property type="entry name" value="PI-PLC-X"/>
    <property type="match status" value="1"/>
</dbReference>
<feature type="compositionally biased region" description="Polar residues" evidence="9">
    <location>
        <begin position="803"/>
        <end position="812"/>
    </location>
</feature>
<dbReference type="GO" id="GO:0046488">
    <property type="term" value="P:phosphatidylinositol metabolic process"/>
    <property type="evidence" value="ECO:0007669"/>
    <property type="project" value="TreeGrafter"/>
</dbReference>
<dbReference type="PIRSF" id="PIRSF000956">
    <property type="entry name" value="PLC-beta"/>
    <property type="match status" value="1"/>
</dbReference>
<dbReference type="GO" id="GO:0016042">
    <property type="term" value="P:lipid catabolic process"/>
    <property type="evidence" value="ECO:0007669"/>
    <property type="project" value="UniProtKB-KW"/>
</dbReference>
<keyword evidence="3 8" id="KW-0442">Lipid degradation</keyword>
<keyword evidence="7" id="KW-0106">Calcium</keyword>
<evidence type="ECO:0000259" key="10">
    <source>
        <dbReference type="PROSITE" id="PS50004"/>
    </source>
</evidence>
<feature type="compositionally biased region" description="Polar residues" evidence="9">
    <location>
        <begin position="782"/>
        <end position="793"/>
    </location>
</feature>
<feature type="domain" description="C2" evidence="10">
    <location>
        <begin position="994"/>
        <end position="1122"/>
    </location>
</feature>
<keyword evidence="13" id="KW-1185">Reference proteome</keyword>
<feature type="binding site" evidence="7">
    <location>
        <position position="422"/>
    </location>
    <ligand>
        <name>Ca(2+)</name>
        <dbReference type="ChEBI" id="CHEBI:29108"/>
    </ligand>
</feature>
<dbReference type="InterPro" id="IPR001711">
    <property type="entry name" value="PLipase_C_Pinositol-sp_Y"/>
</dbReference>
<dbReference type="PANTHER" id="PTHR10336">
    <property type="entry name" value="PHOSPHOINOSITIDE-SPECIFIC PHOSPHOLIPASE C FAMILY PROTEIN"/>
    <property type="match status" value="1"/>
</dbReference>
<dbReference type="SMART" id="SM00148">
    <property type="entry name" value="PLCXc"/>
    <property type="match status" value="1"/>
</dbReference>
<feature type="region of interest" description="Disordered" evidence="9">
    <location>
        <begin position="780"/>
        <end position="820"/>
    </location>
</feature>
<keyword evidence="5" id="KW-0807">Transducer</keyword>
<dbReference type="FunFam" id="2.60.40.150:FF:000008">
    <property type="entry name" value="1-phosphatidylinositol 4,5-bisphosphate phosphodiesterase"/>
    <property type="match status" value="1"/>
</dbReference>
<dbReference type="PROSITE" id="PS50007">
    <property type="entry name" value="PIPLC_X_DOMAIN"/>
    <property type="match status" value="1"/>
</dbReference>
<organism evidence="12 13">
    <name type="scientific">Acropora cervicornis</name>
    <name type="common">Staghorn coral</name>
    <dbReference type="NCBI Taxonomy" id="6130"/>
    <lineage>
        <taxon>Eukaryota</taxon>
        <taxon>Metazoa</taxon>
        <taxon>Cnidaria</taxon>
        <taxon>Anthozoa</taxon>
        <taxon>Hexacorallia</taxon>
        <taxon>Scleractinia</taxon>
        <taxon>Astrocoeniina</taxon>
        <taxon>Acroporidae</taxon>
        <taxon>Acropora</taxon>
    </lineage>
</organism>
<dbReference type="SUPFAM" id="SSF69989">
    <property type="entry name" value="C-terminal domain of PLC-beta"/>
    <property type="match status" value="1"/>
</dbReference>
<dbReference type="InterPro" id="IPR000008">
    <property type="entry name" value="C2_dom"/>
</dbReference>
<dbReference type="Pfam" id="PF17787">
    <property type="entry name" value="PH_14"/>
    <property type="match status" value="1"/>
</dbReference>
<dbReference type="InterPro" id="IPR016280">
    <property type="entry name" value="PLC-beta"/>
</dbReference>
<dbReference type="GO" id="GO:0051209">
    <property type="term" value="P:release of sequestered calcium ion into cytosol"/>
    <property type="evidence" value="ECO:0007669"/>
    <property type="project" value="TreeGrafter"/>
</dbReference>
<feature type="active site" evidence="6">
    <location>
        <position position="343"/>
    </location>
</feature>
<dbReference type="EMBL" id="JARQWQ010000036">
    <property type="protein sequence ID" value="KAK2560514.1"/>
    <property type="molecule type" value="Genomic_DNA"/>
</dbReference>
<dbReference type="InterPro" id="IPR000909">
    <property type="entry name" value="PLipase_C_PInositol-sp_X_dom"/>
</dbReference>
<reference evidence="12" key="1">
    <citation type="journal article" date="2023" name="G3 (Bethesda)">
        <title>Whole genome assembly and annotation of the endangered Caribbean coral Acropora cervicornis.</title>
        <authorList>
            <person name="Selwyn J.D."/>
            <person name="Vollmer S.V."/>
        </authorList>
    </citation>
    <scope>NUCLEOTIDE SEQUENCE</scope>
    <source>
        <strain evidence="12">K2</strain>
    </source>
</reference>
<dbReference type="CDD" id="cd00275">
    <property type="entry name" value="C2_PLC_like"/>
    <property type="match status" value="1"/>
</dbReference>
<dbReference type="InterPro" id="IPR015359">
    <property type="entry name" value="PLC_EF-hand-like"/>
</dbReference>
<dbReference type="Gene3D" id="3.20.20.190">
    <property type="entry name" value="Phosphatidylinositol (PI) phosphodiesterase"/>
    <property type="match status" value="2"/>
</dbReference>
<proteinExistence type="predicted"/>
<evidence type="ECO:0000256" key="5">
    <source>
        <dbReference type="ARBA" id="ARBA00023224"/>
    </source>
</evidence>
<dbReference type="InterPro" id="IPR011992">
    <property type="entry name" value="EF-hand-dom_pair"/>
</dbReference>
<dbReference type="PROSITE" id="PS50008">
    <property type="entry name" value="PIPLC_Y_DOMAIN"/>
    <property type="match status" value="1"/>
</dbReference>
<dbReference type="SUPFAM" id="SSF47473">
    <property type="entry name" value="EF-hand"/>
    <property type="match status" value="1"/>
</dbReference>
<feature type="compositionally biased region" description="Polar residues" evidence="9">
    <location>
        <begin position="659"/>
        <end position="694"/>
    </location>
</feature>
<dbReference type="InterPro" id="IPR037862">
    <property type="entry name" value="PLC-beta_PH"/>
</dbReference>
<dbReference type="InterPro" id="IPR035892">
    <property type="entry name" value="C2_domain_sf"/>
</dbReference>
<feature type="active site" evidence="6">
    <location>
        <position position="388"/>
    </location>
</feature>
<evidence type="ECO:0000256" key="2">
    <source>
        <dbReference type="ARBA" id="ARBA00022801"/>
    </source>
</evidence>
<evidence type="ECO:0000313" key="12">
    <source>
        <dbReference type="EMBL" id="KAK2560514.1"/>
    </source>
</evidence>
<dbReference type="GO" id="GO:0005509">
    <property type="term" value="F:calcium ion binding"/>
    <property type="evidence" value="ECO:0007669"/>
    <property type="project" value="InterPro"/>
</dbReference>
<dbReference type="Proteomes" id="UP001249851">
    <property type="component" value="Unassembled WGS sequence"/>
</dbReference>
<reference evidence="12" key="2">
    <citation type="journal article" date="2023" name="Science">
        <title>Genomic signatures of disease resistance in endangered staghorn corals.</title>
        <authorList>
            <person name="Vollmer S.V."/>
            <person name="Selwyn J.D."/>
            <person name="Despard B.A."/>
            <person name="Roesel C.L."/>
        </authorList>
    </citation>
    <scope>NUCLEOTIDE SEQUENCE</scope>
    <source>
        <strain evidence="12">K2</strain>
    </source>
</reference>
<dbReference type="CDD" id="cd13361">
    <property type="entry name" value="PH_PLC_beta"/>
    <property type="match status" value="1"/>
</dbReference>
<evidence type="ECO:0000313" key="13">
    <source>
        <dbReference type="Proteomes" id="UP001249851"/>
    </source>
</evidence>
<dbReference type="Gene3D" id="2.30.29.240">
    <property type="match status" value="2"/>
</dbReference>
<evidence type="ECO:0000256" key="3">
    <source>
        <dbReference type="ARBA" id="ARBA00022963"/>
    </source>
</evidence>
<dbReference type="InterPro" id="IPR001192">
    <property type="entry name" value="PI-PLC_fam"/>
</dbReference>